<dbReference type="GO" id="GO:0006313">
    <property type="term" value="P:DNA transposition"/>
    <property type="evidence" value="ECO:0007669"/>
    <property type="project" value="InterPro"/>
</dbReference>
<dbReference type="PANTHER" id="PTHR36966:SF1">
    <property type="entry name" value="REP-ASSOCIATED TYROSINE TRANSPOSASE"/>
    <property type="match status" value="1"/>
</dbReference>
<proteinExistence type="predicted"/>
<reference evidence="2" key="1">
    <citation type="submission" date="2023-03" db="EMBL/GenBank/DDBJ databases">
        <title>Lomoglobus Profundus gen. nov., sp. nov., a novel member of the phylum Verrucomicrobia, isolated from deep-marine sediment of South China Sea.</title>
        <authorList>
            <person name="Ahmad T."/>
            <person name="Ishaq S.E."/>
            <person name="Wang F."/>
        </authorList>
    </citation>
    <scope>NUCLEOTIDE SEQUENCE</scope>
    <source>
        <strain evidence="2">LMO-M01</strain>
    </source>
</reference>
<dbReference type="SUPFAM" id="SSF143422">
    <property type="entry name" value="Transposase IS200-like"/>
    <property type="match status" value="1"/>
</dbReference>
<name>A0AAF0CMP6_9BACT</name>
<dbReference type="Gene3D" id="3.30.70.1290">
    <property type="entry name" value="Transposase IS200-like"/>
    <property type="match status" value="1"/>
</dbReference>
<accession>A0AAF0CMP6</accession>
<evidence type="ECO:0000313" key="3">
    <source>
        <dbReference type="Proteomes" id="UP001218638"/>
    </source>
</evidence>
<dbReference type="GO" id="GO:0004803">
    <property type="term" value="F:transposase activity"/>
    <property type="evidence" value="ECO:0007669"/>
    <property type="project" value="InterPro"/>
</dbReference>
<dbReference type="PANTHER" id="PTHR36966">
    <property type="entry name" value="REP-ASSOCIATED TYROSINE TRANSPOSASE"/>
    <property type="match status" value="1"/>
</dbReference>
<gene>
    <name evidence="2" type="ORF">PXH66_13435</name>
</gene>
<dbReference type="SMART" id="SM01321">
    <property type="entry name" value="Y1_Tnp"/>
    <property type="match status" value="1"/>
</dbReference>
<dbReference type="RefSeq" id="WP_330928687.1">
    <property type="nucleotide sequence ID" value="NZ_CP119075.1"/>
</dbReference>
<protein>
    <submittedName>
        <fullName evidence="2">Transposase</fullName>
    </submittedName>
</protein>
<dbReference type="KEGG" id="slom:PXH66_13435"/>
<organism evidence="2 3">
    <name type="scientific">Synoicihabitans lomoniglobus</name>
    <dbReference type="NCBI Taxonomy" id="2909285"/>
    <lineage>
        <taxon>Bacteria</taxon>
        <taxon>Pseudomonadati</taxon>
        <taxon>Verrucomicrobiota</taxon>
        <taxon>Opitutia</taxon>
        <taxon>Opitutales</taxon>
        <taxon>Opitutaceae</taxon>
        <taxon>Synoicihabitans</taxon>
    </lineage>
</organism>
<dbReference type="AlphaFoldDB" id="A0AAF0CMP6"/>
<dbReference type="InterPro" id="IPR002686">
    <property type="entry name" value="Transposase_17"/>
</dbReference>
<dbReference type="Pfam" id="PF01797">
    <property type="entry name" value="Y1_Tnp"/>
    <property type="match status" value="1"/>
</dbReference>
<evidence type="ECO:0000313" key="2">
    <source>
        <dbReference type="EMBL" id="WED63335.1"/>
    </source>
</evidence>
<dbReference type="EMBL" id="CP119075">
    <property type="protein sequence ID" value="WED63335.1"/>
    <property type="molecule type" value="Genomic_DNA"/>
</dbReference>
<sequence length="183" mass="20794">MPTGPQRQTARLLLGRVSAPGAVYFVTMCTSKRAQVLTLAHNLSSVRSTLADTFSHDNSLHAACVMPDHVHLLFTLGKRLTVGQVMGKFKASVRRRSDKLWTWQRNGFEHRLRETESEADYAFYIFMNPYRAHLVPITTAWSGWLCEDPLRYRFLAGLKPDGTPPPEWLNYDKSIAAKIDRSS</sequence>
<dbReference type="InterPro" id="IPR052715">
    <property type="entry name" value="RAYT_transposase"/>
</dbReference>
<feature type="domain" description="Transposase IS200-like" evidence="1">
    <location>
        <begin position="19"/>
        <end position="128"/>
    </location>
</feature>
<evidence type="ECO:0000259" key="1">
    <source>
        <dbReference type="SMART" id="SM01321"/>
    </source>
</evidence>
<keyword evidence="3" id="KW-1185">Reference proteome</keyword>
<dbReference type="InterPro" id="IPR036515">
    <property type="entry name" value="Transposase_17_sf"/>
</dbReference>
<dbReference type="GO" id="GO:0043565">
    <property type="term" value="F:sequence-specific DNA binding"/>
    <property type="evidence" value="ECO:0007669"/>
    <property type="project" value="TreeGrafter"/>
</dbReference>
<dbReference type="Proteomes" id="UP001218638">
    <property type="component" value="Chromosome"/>
</dbReference>